<accession>X0YWN7</accession>
<comment type="caution">
    <text evidence="1">The sequence shown here is derived from an EMBL/GenBank/DDBJ whole genome shotgun (WGS) entry which is preliminary data.</text>
</comment>
<gene>
    <name evidence="1" type="ORF">S01H1_77437</name>
</gene>
<sequence length="90" mass="9907">MADQERKLPESFDWKAFTPDDSPLGLPDVMADPLHQDLSTAKLDEGDLAHDFELPLCDFSQGSERPTGESFHLAEAAAERPVALIFGSYT</sequence>
<dbReference type="AlphaFoldDB" id="X0YWN7"/>
<evidence type="ECO:0000313" key="1">
    <source>
        <dbReference type="EMBL" id="GAG50977.1"/>
    </source>
</evidence>
<proteinExistence type="predicted"/>
<reference evidence="1" key="1">
    <citation type="journal article" date="2014" name="Front. Microbiol.">
        <title>High frequency of phylogenetically diverse reductive dehalogenase-homologous genes in deep subseafloor sedimentary metagenomes.</title>
        <authorList>
            <person name="Kawai M."/>
            <person name="Futagami T."/>
            <person name="Toyoda A."/>
            <person name="Takaki Y."/>
            <person name="Nishi S."/>
            <person name="Hori S."/>
            <person name="Arai W."/>
            <person name="Tsubouchi T."/>
            <person name="Morono Y."/>
            <person name="Uchiyama I."/>
            <person name="Ito T."/>
            <person name="Fujiyama A."/>
            <person name="Inagaki F."/>
            <person name="Takami H."/>
        </authorList>
    </citation>
    <scope>NUCLEOTIDE SEQUENCE</scope>
    <source>
        <strain evidence="1">Expedition CK06-06</strain>
    </source>
</reference>
<organism evidence="1">
    <name type="scientific">marine sediment metagenome</name>
    <dbReference type="NCBI Taxonomy" id="412755"/>
    <lineage>
        <taxon>unclassified sequences</taxon>
        <taxon>metagenomes</taxon>
        <taxon>ecological metagenomes</taxon>
    </lineage>
</organism>
<protein>
    <submittedName>
        <fullName evidence="1">Uncharacterized protein</fullName>
    </submittedName>
</protein>
<name>X0YWN7_9ZZZZ</name>
<dbReference type="EMBL" id="BARS01052041">
    <property type="protein sequence ID" value="GAG50977.1"/>
    <property type="molecule type" value="Genomic_DNA"/>
</dbReference>